<organism evidence="2 3">
    <name type="scientific">Perkinsus chesapeaki</name>
    <name type="common">Clam parasite</name>
    <name type="synonym">Perkinsus andrewsi</name>
    <dbReference type="NCBI Taxonomy" id="330153"/>
    <lineage>
        <taxon>Eukaryota</taxon>
        <taxon>Sar</taxon>
        <taxon>Alveolata</taxon>
        <taxon>Perkinsozoa</taxon>
        <taxon>Perkinsea</taxon>
        <taxon>Perkinsida</taxon>
        <taxon>Perkinsidae</taxon>
        <taxon>Perkinsus</taxon>
    </lineage>
</organism>
<dbReference type="PANTHER" id="PTHR13507:SF0">
    <property type="entry name" value="PRKR-INTERACTING PROTEIN 1"/>
    <property type="match status" value="1"/>
</dbReference>
<sequence>MEDQEAMDNYKNNPKKPVFDRQRSVQGSSAGAGSDFFGKYQRHRSIELERLRKMDEDWDIMQKNLEYHRKREGNIKKDIERTEKKRARRMRRKLNKQGYNKQAKAADELKDNKEDVVEEGTRSVKSLVEEQVTVLLKSPEKEQIRSKRTSPAKAAGPNFPPILLNIVGYFSLELLTLRLIRAIQDRGN</sequence>
<feature type="compositionally biased region" description="Basic and acidic residues" evidence="1">
    <location>
        <begin position="104"/>
        <end position="114"/>
    </location>
</feature>
<protein>
    <submittedName>
        <fullName evidence="2">Uncharacterized protein</fullName>
    </submittedName>
</protein>
<dbReference type="OrthoDB" id="10067079at2759"/>
<proteinExistence type="predicted"/>
<evidence type="ECO:0000313" key="3">
    <source>
        <dbReference type="Proteomes" id="UP000591131"/>
    </source>
</evidence>
<gene>
    <name evidence="2" type="ORF">FOL47_009917</name>
</gene>
<comment type="caution">
    <text evidence="2">The sequence shown here is derived from an EMBL/GenBank/DDBJ whole genome shotgun (WGS) entry which is preliminary data.</text>
</comment>
<dbReference type="AlphaFoldDB" id="A0A7J6L5T5"/>
<accession>A0A7J6L5T5</accession>
<dbReference type="EMBL" id="JAAPAO010000723">
    <property type="protein sequence ID" value="KAF4654550.1"/>
    <property type="molecule type" value="Genomic_DNA"/>
</dbReference>
<keyword evidence="3" id="KW-1185">Reference proteome</keyword>
<reference evidence="2 3" key="1">
    <citation type="submission" date="2020-04" db="EMBL/GenBank/DDBJ databases">
        <title>Perkinsus chesapeaki whole genome sequence.</title>
        <authorList>
            <person name="Bogema D.R."/>
        </authorList>
    </citation>
    <scope>NUCLEOTIDE SEQUENCE [LARGE SCALE GENOMIC DNA]</scope>
    <source>
        <strain evidence="2">ATCC PRA-425</strain>
    </source>
</reference>
<dbReference type="GO" id="GO:0004860">
    <property type="term" value="F:protein kinase inhibitor activity"/>
    <property type="evidence" value="ECO:0007669"/>
    <property type="project" value="TreeGrafter"/>
</dbReference>
<dbReference type="PANTHER" id="PTHR13507">
    <property type="entry name" value="PRKR-INTERACTING PROTEIN 1"/>
    <property type="match status" value="1"/>
</dbReference>
<dbReference type="Proteomes" id="UP000591131">
    <property type="component" value="Unassembled WGS sequence"/>
</dbReference>
<dbReference type="GO" id="GO:0005730">
    <property type="term" value="C:nucleolus"/>
    <property type="evidence" value="ECO:0007669"/>
    <property type="project" value="TreeGrafter"/>
</dbReference>
<feature type="region of interest" description="Disordered" evidence="1">
    <location>
        <begin position="91"/>
        <end position="114"/>
    </location>
</feature>
<dbReference type="InterPro" id="IPR009548">
    <property type="entry name" value="Prkrip1"/>
</dbReference>
<name>A0A7J6L5T5_PERCH</name>
<dbReference type="GO" id="GO:0019901">
    <property type="term" value="F:protein kinase binding"/>
    <property type="evidence" value="ECO:0007669"/>
    <property type="project" value="TreeGrafter"/>
</dbReference>
<evidence type="ECO:0000256" key="1">
    <source>
        <dbReference type="SAM" id="MobiDB-lite"/>
    </source>
</evidence>
<dbReference type="GO" id="GO:0003725">
    <property type="term" value="F:double-stranded RNA binding"/>
    <property type="evidence" value="ECO:0007669"/>
    <property type="project" value="InterPro"/>
</dbReference>
<evidence type="ECO:0000313" key="2">
    <source>
        <dbReference type="EMBL" id="KAF4654550.1"/>
    </source>
</evidence>
<feature type="region of interest" description="Disordered" evidence="1">
    <location>
        <begin position="1"/>
        <end position="37"/>
    </location>
</feature>
<dbReference type="Pfam" id="PF06658">
    <property type="entry name" value="DUF1168"/>
    <property type="match status" value="1"/>
</dbReference>